<comment type="cofactor">
    <cofactor evidence="1">
        <name>Zn(2+)</name>
        <dbReference type="ChEBI" id="CHEBI:29105"/>
    </cofactor>
</comment>
<feature type="compositionally biased region" description="Polar residues" evidence="8">
    <location>
        <begin position="17"/>
        <end position="33"/>
    </location>
</feature>
<dbReference type="PANTHER" id="PTHR11085">
    <property type="entry name" value="NAD-DEPENDENT PROTEIN DEACYLASE SIRTUIN-5, MITOCHONDRIAL-RELATED"/>
    <property type="match status" value="1"/>
</dbReference>
<dbReference type="PANTHER" id="PTHR11085:SF9">
    <property type="entry name" value="NAD-DEPENDENT PROTEIN DEACETYLASE SIRTUIN-1"/>
    <property type="match status" value="1"/>
</dbReference>
<evidence type="ECO:0000259" key="9">
    <source>
        <dbReference type="PROSITE" id="PS50305"/>
    </source>
</evidence>
<name>A0A9W8AR27_9FUNG</name>
<evidence type="ECO:0000256" key="2">
    <source>
        <dbReference type="ARBA" id="ARBA00006924"/>
    </source>
</evidence>
<comment type="caution">
    <text evidence="10">The sequence shown here is derived from an EMBL/GenBank/DDBJ whole genome shotgun (WGS) entry which is preliminary data.</text>
</comment>
<dbReference type="InterPro" id="IPR026591">
    <property type="entry name" value="Sirtuin_cat_small_dom_sf"/>
</dbReference>
<feature type="binding site" evidence="7">
    <location>
        <position position="438"/>
    </location>
    <ligand>
        <name>Zn(2+)</name>
        <dbReference type="ChEBI" id="CHEBI:29105"/>
    </ligand>
</feature>
<evidence type="ECO:0000256" key="8">
    <source>
        <dbReference type="SAM" id="MobiDB-lite"/>
    </source>
</evidence>
<evidence type="ECO:0000256" key="3">
    <source>
        <dbReference type="ARBA" id="ARBA00022679"/>
    </source>
</evidence>
<feature type="compositionally biased region" description="Basic and acidic residues" evidence="8">
    <location>
        <begin position="35"/>
        <end position="64"/>
    </location>
</feature>
<feature type="compositionally biased region" description="Polar residues" evidence="8">
    <location>
        <begin position="193"/>
        <end position="211"/>
    </location>
</feature>
<evidence type="ECO:0000256" key="7">
    <source>
        <dbReference type="PROSITE-ProRule" id="PRU00236"/>
    </source>
</evidence>
<accession>A0A9W8AR27</accession>
<dbReference type="Proteomes" id="UP001150925">
    <property type="component" value="Unassembled WGS sequence"/>
</dbReference>
<keyword evidence="3" id="KW-0808">Transferase</keyword>
<dbReference type="Gene3D" id="3.30.1600.10">
    <property type="entry name" value="SIR2/SIRT2 'Small Domain"/>
    <property type="match status" value="1"/>
</dbReference>
<dbReference type="InterPro" id="IPR050134">
    <property type="entry name" value="NAD-dep_sirtuin_deacylases"/>
</dbReference>
<feature type="binding site" evidence="7">
    <location>
        <position position="462"/>
    </location>
    <ligand>
        <name>Zn(2+)</name>
        <dbReference type="ChEBI" id="CHEBI:29105"/>
    </ligand>
</feature>
<dbReference type="GO" id="GO:0046872">
    <property type="term" value="F:metal ion binding"/>
    <property type="evidence" value="ECO:0007669"/>
    <property type="project" value="UniProtKB-KW"/>
</dbReference>
<feature type="compositionally biased region" description="Low complexity" evidence="8">
    <location>
        <begin position="128"/>
        <end position="142"/>
    </location>
</feature>
<keyword evidence="11" id="KW-1185">Reference proteome</keyword>
<evidence type="ECO:0000256" key="5">
    <source>
        <dbReference type="ARBA" id="ARBA00022833"/>
    </source>
</evidence>
<evidence type="ECO:0000256" key="6">
    <source>
        <dbReference type="ARBA" id="ARBA00023027"/>
    </source>
</evidence>
<feature type="domain" description="Deacetylase sirtuin-type" evidence="9">
    <location>
        <begin position="305"/>
        <end position="595"/>
    </location>
</feature>
<protein>
    <submittedName>
        <fullName evidence="10">NAD-dependent histone deacetylase sir2</fullName>
    </submittedName>
</protein>
<dbReference type="GO" id="GO:0046970">
    <property type="term" value="F:histone H4K16 deacetylase activity, NAD-dependent"/>
    <property type="evidence" value="ECO:0007669"/>
    <property type="project" value="TreeGrafter"/>
</dbReference>
<feature type="compositionally biased region" description="Polar residues" evidence="8">
    <location>
        <begin position="104"/>
        <end position="126"/>
    </location>
</feature>
<dbReference type="Gene3D" id="3.40.50.1220">
    <property type="entry name" value="TPP-binding domain"/>
    <property type="match status" value="1"/>
</dbReference>
<dbReference type="OrthoDB" id="420264at2759"/>
<reference evidence="10" key="1">
    <citation type="submission" date="2022-07" db="EMBL/GenBank/DDBJ databases">
        <title>Phylogenomic reconstructions and comparative analyses of Kickxellomycotina fungi.</title>
        <authorList>
            <person name="Reynolds N.K."/>
            <person name="Stajich J.E."/>
            <person name="Barry K."/>
            <person name="Grigoriev I.V."/>
            <person name="Crous P."/>
            <person name="Smith M.E."/>
        </authorList>
    </citation>
    <scope>NUCLEOTIDE SEQUENCE</scope>
    <source>
        <strain evidence="10">RSA 1196</strain>
    </source>
</reference>
<evidence type="ECO:0000313" key="10">
    <source>
        <dbReference type="EMBL" id="KAJ1963068.1"/>
    </source>
</evidence>
<feature type="binding site" evidence="7">
    <location>
        <position position="465"/>
    </location>
    <ligand>
        <name>Zn(2+)</name>
        <dbReference type="ChEBI" id="CHEBI:29105"/>
    </ligand>
</feature>
<dbReference type="PROSITE" id="PS50305">
    <property type="entry name" value="SIRTUIN"/>
    <property type="match status" value="1"/>
</dbReference>
<evidence type="ECO:0000313" key="11">
    <source>
        <dbReference type="Proteomes" id="UP001150925"/>
    </source>
</evidence>
<comment type="similarity">
    <text evidence="2">Belongs to the sirtuin family. Class I subfamily.</text>
</comment>
<feature type="active site" description="Proton acceptor" evidence="7">
    <location>
        <position position="430"/>
    </location>
</feature>
<gene>
    <name evidence="10" type="primary">SIR2</name>
    <name evidence="10" type="ORF">IWQ62_003335</name>
</gene>
<keyword evidence="5 7" id="KW-0862">Zinc</keyword>
<dbReference type="AlphaFoldDB" id="A0A9W8AR27"/>
<dbReference type="GO" id="GO:0070403">
    <property type="term" value="F:NAD+ binding"/>
    <property type="evidence" value="ECO:0007669"/>
    <property type="project" value="InterPro"/>
</dbReference>
<keyword evidence="4 7" id="KW-0479">Metal-binding</keyword>
<dbReference type="InterPro" id="IPR003000">
    <property type="entry name" value="Sirtuin"/>
</dbReference>
<dbReference type="SUPFAM" id="SSF52467">
    <property type="entry name" value="DHS-like NAD/FAD-binding domain"/>
    <property type="match status" value="1"/>
</dbReference>
<sequence>MDENGNQCDERNPTPSPTLTNPETKSNATSATPNVDKHWSLKRNADTAEPEGSPHAKSQRERSVEASPPQPENRPLVHPGGVTDTGEVVPAMVTINPMHLTLASTTPSLSPLHLTSPTQHTSTKPQTPAEVSPESSASDESSLPNILNVTDISTPGSPTDGPCLVTASQPTVINVGATEPSVDSPTELLSPVAATSSSGDVCPSETYSSDSDITKFTPKSSESGVQYFLDFFTSEEKEAIRKDAHTLGLMDFIRKHLRQYEFPTRAVIAAFAPGVAAALPMEYASSQLVSVLKMVVTQHIQRQRRLANITTVDDVVELLRKSRNIMILTGAGVSVSCGIPDFRSPNGIYARLGDFGLQDPQEMFDIEYFREAPQIFYSFARELYPSNFVPSPSHYFIRLLENRGQLLRNYTQNIDTLEHQTGIERVINCHGSFATARCIRCGHQVAGEFIKPAIFAQEVPPCPRCTSKAPESKPSPPRKHRTGWQDSNSDDSSSDNGAGSTPPAILKPDITFFGEKLPDTFEKTFLDDRHQVDLLLVIGSSLKVQPVSEVTAELPGRVPQILINRTPNLHVNFDVQLLGNCDDILSLLCHRLGWDLTHPALPGGRVLSPQFADTLPKLLPGQPRALAGDGTWQYGPANKGTPEGAHSPILIPKPTESSLTVPLHWHFFRGATVTAKDLERAHDRYPSEWFSGPPTQ</sequence>
<dbReference type="GO" id="GO:0005634">
    <property type="term" value="C:nucleus"/>
    <property type="evidence" value="ECO:0007669"/>
    <property type="project" value="TreeGrafter"/>
</dbReference>
<feature type="region of interest" description="Disordered" evidence="8">
    <location>
        <begin position="192"/>
        <end position="212"/>
    </location>
</feature>
<feature type="binding site" evidence="7">
    <location>
        <position position="441"/>
    </location>
    <ligand>
        <name>Zn(2+)</name>
        <dbReference type="ChEBI" id="CHEBI:29105"/>
    </ligand>
</feature>
<feature type="region of interest" description="Disordered" evidence="8">
    <location>
        <begin position="104"/>
        <end position="161"/>
    </location>
</feature>
<dbReference type="Pfam" id="PF02146">
    <property type="entry name" value="SIR2"/>
    <property type="match status" value="1"/>
</dbReference>
<feature type="region of interest" description="Disordered" evidence="8">
    <location>
        <begin position="1"/>
        <end position="85"/>
    </location>
</feature>
<organism evidence="10 11">
    <name type="scientific">Dispira parvispora</name>
    <dbReference type="NCBI Taxonomy" id="1520584"/>
    <lineage>
        <taxon>Eukaryota</taxon>
        <taxon>Fungi</taxon>
        <taxon>Fungi incertae sedis</taxon>
        <taxon>Zoopagomycota</taxon>
        <taxon>Kickxellomycotina</taxon>
        <taxon>Dimargaritomycetes</taxon>
        <taxon>Dimargaritales</taxon>
        <taxon>Dimargaritaceae</taxon>
        <taxon>Dispira</taxon>
    </lineage>
</organism>
<feature type="compositionally biased region" description="Polar residues" evidence="8">
    <location>
        <begin position="143"/>
        <end position="157"/>
    </location>
</feature>
<dbReference type="InterPro" id="IPR026590">
    <property type="entry name" value="Ssirtuin_cat_dom"/>
</dbReference>
<keyword evidence="6" id="KW-0520">NAD</keyword>
<dbReference type="EMBL" id="JANBPY010000876">
    <property type="protein sequence ID" value="KAJ1963068.1"/>
    <property type="molecule type" value="Genomic_DNA"/>
</dbReference>
<proteinExistence type="inferred from homology"/>
<feature type="region of interest" description="Disordered" evidence="8">
    <location>
        <begin position="465"/>
        <end position="507"/>
    </location>
</feature>
<dbReference type="InterPro" id="IPR029035">
    <property type="entry name" value="DHS-like_NAD/FAD-binding_dom"/>
</dbReference>
<evidence type="ECO:0000256" key="4">
    <source>
        <dbReference type="ARBA" id="ARBA00022723"/>
    </source>
</evidence>
<evidence type="ECO:0000256" key="1">
    <source>
        <dbReference type="ARBA" id="ARBA00001947"/>
    </source>
</evidence>